<dbReference type="STRING" id="1778.A9W97_16330"/>
<name>A0A0Q2LS59_MYCGO</name>
<dbReference type="AlphaFoldDB" id="A0A0Q2LS59"/>
<dbReference type="EMBL" id="LKTM01000201">
    <property type="protein sequence ID" value="KQH78546.1"/>
    <property type="molecule type" value="Genomic_DNA"/>
</dbReference>
<gene>
    <name evidence="1" type="ORF">AO501_25940</name>
</gene>
<comment type="caution">
    <text evidence="1">The sequence shown here is derived from an EMBL/GenBank/DDBJ whole genome shotgun (WGS) entry which is preliminary data.</text>
</comment>
<accession>A0A0Q2LS59</accession>
<proteinExistence type="predicted"/>
<reference evidence="1 2" key="1">
    <citation type="submission" date="2015-10" db="EMBL/GenBank/DDBJ databases">
        <title>Mycobacterium gordonae draft genome assembly.</title>
        <authorList>
            <person name="Ustinova V."/>
            <person name="Smirnova T."/>
            <person name="Blagodatskikh K."/>
            <person name="Varlamov D."/>
            <person name="Larionova E."/>
            <person name="Chernousova L."/>
        </authorList>
    </citation>
    <scope>NUCLEOTIDE SEQUENCE [LARGE SCALE GENOMIC DNA]</scope>
    <source>
        <strain evidence="1 2">CTRI 14-8773</strain>
    </source>
</reference>
<sequence>MATACPEFRCAICGEVAGHVRWVTPADAVAETSDPALQALAELDVLERPADQAAVAVQTFFGTASVPVWPEWIEPVSRAIADADASALYRLGYSYAPFHCPDCTLTYCGAHWNWRTFEDDPYTGIEGDCPRGHFHVLAY</sequence>
<dbReference type="Proteomes" id="UP000051677">
    <property type="component" value="Unassembled WGS sequence"/>
</dbReference>
<evidence type="ECO:0000313" key="2">
    <source>
        <dbReference type="Proteomes" id="UP000051677"/>
    </source>
</evidence>
<evidence type="ECO:0000313" key="1">
    <source>
        <dbReference type="EMBL" id="KQH78546.1"/>
    </source>
</evidence>
<protein>
    <submittedName>
        <fullName evidence="1">Uncharacterized protein</fullName>
    </submittedName>
</protein>
<organism evidence="1 2">
    <name type="scientific">Mycobacterium gordonae</name>
    <dbReference type="NCBI Taxonomy" id="1778"/>
    <lineage>
        <taxon>Bacteria</taxon>
        <taxon>Bacillati</taxon>
        <taxon>Actinomycetota</taxon>
        <taxon>Actinomycetes</taxon>
        <taxon>Mycobacteriales</taxon>
        <taxon>Mycobacteriaceae</taxon>
        <taxon>Mycobacterium</taxon>
    </lineage>
</organism>